<comment type="similarity">
    <text evidence="1">Belongs to the FAM199 family.</text>
</comment>
<feature type="compositionally biased region" description="Low complexity" evidence="2">
    <location>
        <begin position="248"/>
        <end position="265"/>
    </location>
</feature>
<dbReference type="EMBL" id="JARKHS020026077">
    <property type="protein sequence ID" value="KAK8766720.1"/>
    <property type="molecule type" value="Genomic_DNA"/>
</dbReference>
<evidence type="ECO:0000313" key="4">
    <source>
        <dbReference type="Proteomes" id="UP001321473"/>
    </source>
</evidence>
<accession>A0AAQ4DW80</accession>
<feature type="compositionally biased region" description="Polar residues" evidence="2">
    <location>
        <begin position="225"/>
        <end position="238"/>
    </location>
</feature>
<keyword evidence="4" id="KW-1185">Reference proteome</keyword>
<dbReference type="AlphaFoldDB" id="A0AAQ4DW80"/>
<feature type="compositionally biased region" description="Basic and acidic residues" evidence="2">
    <location>
        <begin position="269"/>
        <end position="285"/>
    </location>
</feature>
<sequence length="285" mass="31426">MIESSALSTSPWNADIWKDDSALFMGFEELLDTGECSLLLRGDLVDNNEWSPPERPPSTVSPGPLDADFGWSELEDFMKKDTSTNFGLDLDELSLDPTESSEVLSDWSSQSGGAATWEDFEGHRSRQRLRRGLSPAPSGVVQASCTKSWASMSGDEQLRTVEALTEAISHQLGLREQLDVIRIIDPTASIDLSADREFPVDLRRLDDRKLREIAEYVRKNTAATAQVGTDTKATGSTSARRRKRSQGRRGVSCHSVSEHSSSASSTPPARKEPRGKANRERCPDQ</sequence>
<reference evidence="3 4" key="1">
    <citation type="journal article" date="2023" name="Arcadia Sci">
        <title>De novo assembly of a long-read Amblyomma americanum tick genome.</title>
        <authorList>
            <person name="Chou S."/>
            <person name="Poskanzer K.E."/>
            <person name="Rollins M."/>
            <person name="Thuy-Boun P.S."/>
        </authorList>
    </citation>
    <scope>NUCLEOTIDE SEQUENCE [LARGE SCALE GENOMIC DNA]</scope>
    <source>
        <strain evidence="3">F_SG_1</strain>
        <tissue evidence="3">Salivary glands</tissue>
    </source>
</reference>
<dbReference type="Proteomes" id="UP001321473">
    <property type="component" value="Unassembled WGS sequence"/>
</dbReference>
<evidence type="ECO:0000256" key="1">
    <source>
        <dbReference type="ARBA" id="ARBA00009319"/>
    </source>
</evidence>
<evidence type="ECO:0000313" key="3">
    <source>
        <dbReference type="EMBL" id="KAK8766720.1"/>
    </source>
</evidence>
<organism evidence="3 4">
    <name type="scientific">Amblyomma americanum</name>
    <name type="common">Lone star tick</name>
    <dbReference type="NCBI Taxonomy" id="6943"/>
    <lineage>
        <taxon>Eukaryota</taxon>
        <taxon>Metazoa</taxon>
        <taxon>Ecdysozoa</taxon>
        <taxon>Arthropoda</taxon>
        <taxon>Chelicerata</taxon>
        <taxon>Arachnida</taxon>
        <taxon>Acari</taxon>
        <taxon>Parasitiformes</taxon>
        <taxon>Ixodida</taxon>
        <taxon>Ixodoidea</taxon>
        <taxon>Ixodidae</taxon>
        <taxon>Amblyomminae</taxon>
        <taxon>Amblyomma</taxon>
    </lineage>
</organism>
<dbReference type="Pfam" id="PF15814">
    <property type="entry name" value="FAM199X"/>
    <property type="match status" value="1"/>
</dbReference>
<name>A0AAQ4DW80_AMBAM</name>
<gene>
    <name evidence="3" type="ORF">V5799_006498</name>
</gene>
<dbReference type="InterPro" id="IPR029672">
    <property type="entry name" value="FAM199X_fam"/>
</dbReference>
<evidence type="ECO:0000256" key="2">
    <source>
        <dbReference type="SAM" id="MobiDB-lite"/>
    </source>
</evidence>
<protein>
    <submittedName>
        <fullName evidence="3">Uncharacterized protein</fullName>
    </submittedName>
</protein>
<dbReference type="PANTHER" id="PTHR32003">
    <property type="entry name" value="PROTEIN FAM199X"/>
    <property type="match status" value="1"/>
</dbReference>
<dbReference type="PANTHER" id="PTHR32003:SF1">
    <property type="entry name" value="PROTEIN FAM199X"/>
    <property type="match status" value="1"/>
</dbReference>
<feature type="non-terminal residue" evidence="3">
    <location>
        <position position="285"/>
    </location>
</feature>
<feature type="region of interest" description="Disordered" evidence="2">
    <location>
        <begin position="225"/>
        <end position="285"/>
    </location>
</feature>
<comment type="caution">
    <text evidence="3">The sequence shown here is derived from an EMBL/GenBank/DDBJ whole genome shotgun (WGS) entry which is preliminary data.</text>
</comment>
<proteinExistence type="inferred from homology"/>